<reference evidence="2 4" key="1">
    <citation type="submission" date="2017-11" db="EMBL/GenBank/DDBJ databases">
        <title>Comparitive Functional Genomics of Dry Heat Resistant strains isolated from the Viking Spacecraft.</title>
        <authorList>
            <person name="Seuylemezian A."/>
            <person name="Cooper K."/>
            <person name="Vaishampayan P."/>
        </authorList>
    </citation>
    <scope>NUCLEOTIDE SEQUENCE [LARGE SCALE GENOMIC DNA]</scope>
    <source>
        <strain evidence="2 4">M4.6</strain>
    </source>
</reference>
<dbReference type="EMBL" id="PGVD01000028">
    <property type="protein sequence ID" value="PLR96996.1"/>
    <property type="molecule type" value="Genomic_DNA"/>
</dbReference>
<dbReference type="Proteomes" id="UP000235114">
    <property type="component" value="Unassembled WGS sequence"/>
</dbReference>
<evidence type="ECO:0000313" key="4">
    <source>
        <dbReference type="Proteomes" id="UP000234951"/>
    </source>
</evidence>
<dbReference type="EMBL" id="PGVA01000024">
    <property type="protein sequence ID" value="PLR83000.1"/>
    <property type="molecule type" value="Genomic_DNA"/>
</dbReference>
<dbReference type="InterPro" id="IPR025877">
    <property type="entry name" value="MobA-like_NTP_Trfase"/>
</dbReference>
<reference evidence="3 5" key="2">
    <citation type="submission" date="2017-12" db="EMBL/GenBank/DDBJ databases">
        <title>Comparative Functional Genomics of Dry Heat Resistant strains isolated from the Viking Spacecraft.</title>
        <authorList>
            <person name="Seuylemezian A."/>
            <person name="Cooper K."/>
            <person name="Vaishampayan P."/>
        </authorList>
    </citation>
    <scope>NUCLEOTIDE SEQUENCE [LARGE SCALE GENOMIC DNA]</scope>
    <source>
        <strain evidence="3 5">ATCC 29669</strain>
    </source>
</reference>
<accession>A0A2N5GMA7</accession>
<evidence type="ECO:0000259" key="1">
    <source>
        <dbReference type="Pfam" id="PF12804"/>
    </source>
</evidence>
<comment type="caution">
    <text evidence="2">The sequence shown here is derived from an EMBL/GenBank/DDBJ whole genome shotgun (WGS) entry which is preliminary data.</text>
</comment>
<name>A0A2N5GMA7_9BACI</name>
<dbReference type="InterPro" id="IPR029044">
    <property type="entry name" value="Nucleotide-diphossugar_trans"/>
</dbReference>
<keyword evidence="2" id="KW-0808">Transferase</keyword>
<dbReference type="Gene3D" id="3.90.550.10">
    <property type="entry name" value="Spore Coat Polysaccharide Biosynthesis Protein SpsA, Chain A"/>
    <property type="match status" value="1"/>
</dbReference>
<dbReference type="GO" id="GO:0016779">
    <property type="term" value="F:nucleotidyltransferase activity"/>
    <property type="evidence" value="ECO:0007669"/>
    <property type="project" value="UniProtKB-ARBA"/>
</dbReference>
<dbReference type="AlphaFoldDB" id="A0A2N5GMA7"/>
<dbReference type="Proteomes" id="UP000234951">
    <property type="component" value="Unassembled WGS sequence"/>
</dbReference>
<evidence type="ECO:0000313" key="2">
    <source>
        <dbReference type="EMBL" id="PLR83000.1"/>
    </source>
</evidence>
<dbReference type="PANTHER" id="PTHR43777">
    <property type="entry name" value="MOLYBDENUM COFACTOR CYTIDYLYLTRANSFERASE"/>
    <property type="match status" value="1"/>
</dbReference>
<dbReference type="RefSeq" id="WP_101577415.1">
    <property type="nucleotide sequence ID" value="NZ_PGVA01000024.1"/>
</dbReference>
<organism evidence="2 4">
    <name type="scientific">Bacillus canaveralius</name>
    <dbReference type="NCBI Taxonomy" id="1403243"/>
    <lineage>
        <taxon>Bacteria</taxon>
        <taxon>Bacillati</taxon>
        <taxon>Bacillota</taxon>
        <taxon>Bacilli</taxon>
        <taxon>Bacillales</taxon>
        <taxon>Bacillaceae</taxon>
        <taxon>Bacillus</taxon>
    </lineage>
</organism>
<protein>
    <submittedName>
        <fullName evidence="2">Nucleotidyltransferase family protein</fullName>
    </submittedName>
</protein>
<sequence length="209" mass="23297">MDGIGAIILAAGQATRFGKLKQFQLLANKPLFIYPVELASQLKLNPILLVGNSKSSEHMLNAINELNVTYLENNESSQGMSTSLKKGLLILGNDINAVLVFLGDQPFIPASVVDKLIRTYKEQYKRGVRIVRPSYKGKKGHPVLFDRSIFPALFAIKGDRGARDIIESHSEQVETVEFSTMEWNLDIDTQNDLDIARDYLIKLTSNTSD</sequence>
<dbReference type="PANTHER" id="PTHR43777:SF1">
    <property type="entry name" value="MOLYBDENUM COFACTOR CYTIDYLYLTRANSFERASE"/>
    <property type="match status" value="1"/>
</dbReference>
<dbReference type="SUPFAM" id="SSF53448">
    <property type="entry name" value="Nucleotide-diphospho-sugar transferases"/>
    <property type="match status" value="1"/>
</dbReference>
<proteinExistence type="predicted"/>
<dbReference type="CDD" id="cd04182">
    <property type="entry name" value="GT_2_like_f"/>
    <property type="match status" value="1"/>
</dbReference>
<evidence type="ECO:0000313" key="5">
    <source>
        <dbReference type="Proteomes" id="UP000235114"/>
    </source>
</evidence>
<dbReference type="OrthoDB" id="285216at2"/>
<dbReference type="Pfam" id="PF12804">
    <property type="entry name" value="NTP_transf_3"/>
    <property type="match status" value="1"/>
</dbReference>
<gene>
    <name evidence="2" type="ORF">CU635_11035</name>
    <name evidence="3" type="ORF">CVD25_10165</name>
</gene>
<feature type="domain" description="MobA-like NTP transferase" evidence="1">
    <location>
        <begin position="6"/>
        <end position="171"/>
    </location>
</feature>
<keyword evidence="5" id="KW-1185">Reference proteome</keyword>
<evidence type="ECO:0000313" key="3">
    <source>
        <dbReference type="EMBL" id="PLR96996.1"/>
    </source>
</evidence>